<comment type="caution">
    <text evidence="1">The sequence shown here is derived from an EMBL/GenBank/DDBJ whole genome shotgun (WGS) entry which is preliminary data.</text>
</comment>
<dbReference type="PANTHER" id="PTHR38460">
    <property type="entry name" value="TAUTOMERASE YOLI-RELATED"/>
    <property type="match status" value="1"/>
</dbReference>
<dbReference type="SUPFAM" id="SSF55331">
    <property type="entry name" value="Tautomerase/MIF"/>
    <property type="match status" value="1"/>
</dbReference>
<dbReference type="Pfam" id="PF14552">
    <property type="entry name" value="Tautomerase_2"/>
    <property type="match status" value="1"/>
</dbReference>
<accession>A0ABW5XQL5</accession>
<name>A0ABW5XQL5_9SPHI</name>
<organism evidence="1 2">
    <name type="scientific">Mucilaginibacter antarcticus</name>
    <dbReference type="NCBI Taxonomy" id="1855725"/>
    <lineage>
        <taxon>Bacteria</taxon>
        <taxon>Pseudomonadati</taxon>
        <taxon>Bacteroidota</taxon>
        <taxon>Sphingobacteriia</taxon>
        <taxon>Sphingobacteriales</taxon>
        <taxon>Sphingobacteriaceae</taxon>
        <taxon>Mucilaginibacter</taxon>
    </lineage>
</organism>
<dbReference type="EMBL" id="JBHUON010000014">
    <property type="protein sequence ID" value="MFD2865462.1"/>
    <property type="molecule type" value="Genomic_DNA"/>
</dbReference>
<dbReference type="Proteomes" id="UP001597601">
    <property type="component" value="Unassembled WGS sequence"/>
</dbReference>
<dbReference type="InterPro" id="IPR014347">
    <property type="entry name" value="Tautomerase/MIF_sf"/>
</dbReference>
<reference evidence="2" key="1">
    <citation type="journal article" date="2019" name="Int. J. Syst. Evol. Microbiol.">
        <title>The Global Catalogue of Microorganisms (GCM) 10K type strain sequencing project: providing services to taxonomists for standard genome sequencing and annotation.</title>
        <authorList>
            <consortium name="The Broad Institute Genomics Platform"/>
            <consortium name="The Broad Institute Genome Sequencing Center for Infectious Disease"/>
            <person name="Wu L."/>
            <person name="Ma J."/>
        </authorList>
    </citation>
    <scope>NUCLEOTIDE SEQUENCE [LARGE SCALE GENOMIC DNA]</scope>
    <source>
        <strain evidence="2">KCTC 52232</strain>
    </source>
</reference>
<evidence type="ECO:0000313" key="2">
    <source>
        <dbReference type="Proteomes" id="UP001597601"/>
    </source>
</evidence>
<dbReference type="RefSeq" id="WP_377127832.1">
    <property type="nucleotide sequence ID" value="NZ_JBHUON010000014.1"/>
</dbReference>
<sequence length="131" mass="14914">MPFVRISLLKTVSKNDRKKISAAIHHALMAEFDIPQFDYFHVIDALEPDDLFFPKSYLGIDHVADMAYIQIIAGSGRNYDQKKQLFAAIANRISEVTKIRKEDVIIILVENGGKENWSFGNGEIQDLPHIK</sequence>
<evidence type="ECO:0000313" key="1">
    <source>
        <dbReference type="EMBL" id="MFD2865462.1"/>
    </source>
</evidence>
<protein>
    <submittedName>
        <fullName evidence="1">Tautomerase family protein</fullName>
    </submittedName>
</protein>
<dbReference type="Gene3D" id="3.30.429.10">
    <property type="entry name" value="Macrophage Migration Inhibitory Factor"/>
    <property type="match status" value="1"/>
</dbReference>
<dbReference type="InterPro" id="IPR037479">
    <property type="entry name" value="Tauto_MSAD"/>
</dbReference>
<gene>
    <name evidence="1" type="ORF">ACFSYC_12245</name>
</gene>
<dbReference type="PANTHER" id="PTHR38460:SF1">
    <property type="entry name" value="TAUTOMERASE YOLI-RELATED"/>
    <property type="match status" value="1"/>
</dbReference>
<proteinExistence type="predicted"/>
<keyword evidence="2" id="KW-1185">Reference proteome</keyword>